<evidence type="ECO:0000313" key="1">
    <source>
        <dbReference type="EMBL" id="KAK3008896.1"/>
    </source>
</evidence>
<keyword evidence="2" id="KW-1185">Reference proteome</keyword>
<gene>
    <name evidence="1" type="ORF">RJ639_015268</name>
</gene>
<dbReference type="EMBL" id="JAVXUP010001707">
    <property type="protein sequence ID" value="KAK3008896.1"/>
    <property type="molecule type" value="Genomic_DNA"/>
</dbReference>
<evidence type="ECO:0000313" key="2">
    <source>
        <dbReference type="Proteomes" id="UP001188597"/>
    </source>
</evidence>
<dbReference type="AlphaFoldDB" id="A0AA89AQQ5"/>
<protein>
    <submittedName>
        <fullName evidence="1">Uncharacterized protein</fullName>
    </submittedName>
</protein>
<organism evidence="1 2">
    <name type="scientific">Escallonia herrerae</name>
    <dbReference type="NCBI Taxonomy" id="1293975"/>
    <lineage>
        <taxon>Eukaryota</taxon>
        <taxon>Viridiplantae</taxon>
        <taxon>Streptophyta</taxon>
        <taxon>Embryophyta</taxon>
        <taxon>Tracheophyta</taxon>
        <taxon>Spermatophyta</taxon>
        <taxon>Magnoliopsida</taxon>
        <taxon>eudicotyledons</taxon>
        <taxon>Gunneridae</taxon>
        <taxon>Pentapetalae</taxon>
        <taxon>asterids</taxon>
        <taxon>campanulids</taxon>
        <taxon>Escalloniales</taxon>
        <taxon>Escalloniaceae</taxon>
        <taxon>Escallonia</taxon>
    </lineage>
</organism>
<dbReference type="Proteomes" id="UP001188597">
    <property type="component" value="Unassembled WGS sequence"/>
</dbReference>
<accession>A0AA89AQQ5</accession>
<reference evidence="1" key="1">
    <citation type="submission" date="2022-12" db="EMBL/GenBank/DDBJ databases">
        <title>Draft genome assemblies for two species of Escallonia (Escalloniales).</title>
        <authorList>
            <person name="Chanderbali A."/>
            <person name="Dervinis C."/>
            <person name="Anghel I."/>
            <person name="Soltis D."/>
            <person name="Soltis P."/>
            <person name="Zapata F."/>
        </authorList>
    </citation>
    <scope>NUCLEOTIDE SEQUENCE</scope>
    <source>
        <strain evidence="1">UCBG64.0493</strain>
        <tissue evidence="1">Leaf</tissue>
    </source>
</reference>
<name>A0AA89AQQ5_9ASTE</name>
<comment type="caution">
    <text evidence="1">The sequence shown here is derived from an EMBL/GenBank/DDBJ whole genome shotgun (WGS) entry which is preliminary data.</text>
</comment>
<sequence>MVEEGKGKVEKFNGMNFQWWKMQVEDYLYQKDLYLSLVREKPEAMNASEWVILDRKALATTEHFRSLANEGYWLYDLARHYCRALWACCFLNRKMQLSRLAY</sequence>
<proteinExistence type="predicted"/>